<evidence type="ECO:0000313" key="2">
    <source>
        <dbReference type="Proteomes" id="UP000224203"/>
    </source>
</evidence>
<evidence type="ECO:0000313" key="1">
    <source>
        <dbReference type="EMBL" id="PGS83955.1"/>
    </source>
</evidence>
<gene>
    <name evidence="1" type="ORF">COC69_01170</name>
</gene>
<proteinExistence type="predicted"/>
<dbReference type="EMBL" id="NULI01000006">
    <property type="protein sequence ID" value="PGS83955.1"/>
    <property type="molecule type" value="Genomic_DNA"/>
</dbReference>
<reference evidence="1 2" key="1">
    <citation type="submission" date="2017-09" db="EMBL/GenBank/DDBJ databases">
        <title>Large-scale bioinformatics analysis of Bacillus genomes uncovers conserved roles of natural products in bacterial physiology.</title>
        <authorList>
            <consortium name="Agbiome Team Llc"/>
            <person name="Bleich R.M."/>
            <person name="Grubbs K.J."/>
            <person name="Santa Maria K.C."/>
            <person name="Allen S.E."/>
            <person name="Farag S."/>
            <person name="Shank E.A."/>
            <person name="Bowers A."/>
        </authorList>
    </citation>
    <scope>NUCLEOTIDE SEQUENCE [LARGE SCALE GENOMIC DNA]</scope>
    <source>
        <strain evidence="1 2">AFS041711</strain>
    </source>
</reference>
<name>A0A9X7CT35_BACCE</name>
<dbReference type="Proteomes" id="UP000224203">
    <property type="component" value="Unassembled WGS sequence"/>
</dbReference>
<accession>A0A9X7CT35</accession>
<organism evidence="1 2">
    <name type="scientific">Bacillus cereus</name>
    <dbReference type="NCBI Taxonomy" id="1396"/>
    <lineage>
        <taxon>Bacteria</taxon>
        <taxon>Bacillati</taxon>
        <taxon>Bacillota</taxon>
        <taxon>Bacilli</taxon>
        <taxon>Bacillales</taxon>
        <taxon>Bacillaceae</taxon>
        <taxon>Bacillus</taxon>
        <taxon>Bacillus cereus group</taxon>
    </lineage>
</organism>
<dbReference type="AlphaFoldDB" id="A0A9X7CT35"/>
<protein>
    <submittedName>
        <fullName evidence="1">Uncharacterized protein</fullName>
    </submittedName>
</protein>
<sequence>MYKNKVSQPINIDKCDKIVIGFQHSLVVKSKMFQVRGGHSWGMSFLFSLFLKFNRKDDYHAINSS</sequence>
<comment type="caution">
    <text evidence="1">The sequence shown here is derived from an EMBL/GenBank/DDBJ whole genome shotgun (WGS) entry which is preliminary data.</text>
</comment>